<dbReference type="Pfam" id="PF13683">
    <property type="entry name" value="rve_3"/>
    <property type="match status" value="1"/>
</dbReference>
<dbReference type="GO" id="GO:0004803">
    <property type="term" value="F:transposase activity"/>
    <property type="evidence" value="ECO:0007669"/>
    <property type="project" value="InterPro"/>
</dbReference>
<accession>A0A845M6Z9</accession>
<dbReference type="PROSITE" id="PS50994">
    <property type="entry name" value="INTEGRASE"/>
    <property type="match status" value="1"/>
</dbReference>
<dbReference type="Pfam" id="PF13276">
    <property type="entry name" value="HTH_21"/>
    <property type="match status" value="1"/>
</dbReference>
<feature type="domain" description="Integrase catalytic" evidence="2">
    <location>
        <begin position="199"/>
        <end position="360"/>
    </location>
</feature>
<dbReference type="PANTHER" id="PTHR47515:SF1">
    <property type="entry name" value="BLR2054 PROTEIN"/>
    <property type="match status" value="1"/>
</dbReference>
<organism evidence="3 4">
    <name type="scientific">Maritimibacter harenae</name>
    <dbReference type="NCBI Taxonomy" id="2606218"/>
    <lineage>
        <taxon>Bacteria</taxon>
        <taxon>Pseudomonadati</taxon>
        <taxon>Pseudomonadota</taxon>
        <taxon>Alphaproteobacteria</taxon>
        <taxon>Rhodobacterales</taxon>
        <taxon>Roseobacteraceae</taxon>
        <taxon>Maritimibacter</taxon>
    </lineage>
</organism>
<dbReference type="AlphaFoldDB" id="A0A845M6Z9"/>
<dbReference type="Gene3D" id="3.30.420.10">
    <property type="entry name" value="Ribonuclease H-like superfamily/Ribonuclease H"/>
    <property type="match status" value="1"/>
</dbReference>
<sequence length="396" mass="44902">MKRTRFTDEQIIGILAEHEAGAKCADLCRKHGMSEGTFYNWKAKFGGMTVPEAKRLKALEDENAKLKKLLAEQMLDLAAMKDLVFKKVVTPAVKREAVAHLKARFGLSERRACRIAGADRKMIRYQAQRAPDTELRGRLRELANERRRFGYRRLFVLLRREGEPSGINRIYRLYREEGLTVRKRKARRKAVGTRAPILVEARPNARWSLDFVHDQFANGQRFRVLNVVDDVTRECLAAIPDTSISGRRVARELAALIERRGKPGMIVSDNGTELTSNAILRWCSEHRIEWHYIAPGKPMQNGFVESFNGRMRDELLNETMFRNLAHARVVIAAWADDYNTERPHSALDYQTPADYARSLTTAIARPAAQDESSARRAIAQPAPIGVNTNRAPVAAG</sequence>
<feature type="region of interest" description="Disordered" evidence="1">
    <location>
        <begin position="366"/>
        <end position="396"/>
    </location>
</feature>
<dbReference type="InterPro" id="IPR001584">
    <property type="entry name" value="Integrase_cat-core"/>
</dbReference>
<dbReference type="InterPro" id="IPR025948">
    <property type="entry name" value="HTH-like_dom"/>
</dbReference>
<dbReference type="InterPro" id="IPR012337">
    <property type="entry name" value="RNaseH-like_sf"/>
</dbReference>
<dbReference type="SUPFAM" id="SSF46689">
    <property type="entry name" value="Homeodomain-like"/>
    <property type="match status" value="1"/>
</dbReference>
<dbReference type="Proteomes" id="UP000467322">
    <property type="component" value="Unassembled WGS sequence"/>
</dbReference>
<dbReference type="SUPFAM" id="SSF53098">
    <property type="entry name" value="Ribonuclease H-like"/>
    <property type="match status" value="1"/>
</dbReference>
<dbReference type="InterPro" id="IPR002514">
    <property type="entry name" value="Transposase_8"/>
</dbReference>
<evidence type="ECO:0000259" key="2">
    <source>
        <dbReference type="PROSITE" id="PS50994"/>
    </source>
</evidence>
<evidence type="ECO:0000313" key="4">
    <source>
        <dbReference type="Proteomes" id="UP000467322"/>
    </source>
</evidence>
<name>A0A845M6Z9_9RHOB</name>
<protein>
    <submittedName>
        <fullName evidence="3">IS3 family transposase</fullName>
    </submittedName>
</protein>
<dbReference type="EMBL" id="WTUX01000056">
    <property type="protein sequence ID" value="MZR15376.1"/>
    <property type="molecule type" value="Genomic_DNA"/>
</dbReference>
<evidence type="ECO:0000313" key="3">
    <source>
        <dbReference type="EMBL" id="MZR15376.1"/>
    </source>
</evidence>
<dbReference type="Pfam" id="PF01527">
    <property type="entry name" value="HTH_Tnp_1"/>
    <property type="match status" value="1"/>
</dbReference>
<dbReference type="PANTHER" id="PTHR47515">
    <property type="entry name" value="LOW CALCIUM RESPONSE LOCUS PROTEIN T"/>
    <property type="match status" value="1"/>
</dbReference>
<dbReference type="GO" id="GO:0006313">
    <property type="term" value="P:DNA transposition"/>
    <property type="evidence" value="ECO:0007669"/>
    <property type="project" value="InterPro"/>
</dbReference>
<dbReference type="InterPro" id="IPR048020">
    <property type="entry name" value="Transpos_IS3"/>
</dbReference>
<dbReference type="InterPro" id="IPR036397">
    <property type="entry name" value="RNaseH_sf"/>
</dbReference>
<dbReference type="GO" id="GO:0003677">
    <property type="term" value="F:DNA binding"/>
    <property type="evidence" value="ECO:0007669"/>
    <property type="project" value="InterPro"/>
</dbReference>
<dbReference type="NCBIfam" id="NF033516">
    <property type="entry name" value="transpos_IS3"/>
    <property type="match status" value="1"/>
</dbReference>
<proteinExistence type="predicted"/>
<gene>
    <name evidence="3" type="ORF">GQE99_20345</name>
</gene>
<dbReference type="RefSeq" id="WP_161353791.1">
    <property type="nucleotide sequence ID" value="NZ_WTUX01000056.1"/>
</dbReference>
<keyword evidence="4" id="KW-1185">Reference proteome</keyword>
<dbReference type="GO" id="GO:0015074">
    <property type="term" value="P:DNA integration"/>
    <property type="evidence" value="ECO:0007669"/>
    <property type="project" value="InterPro"/>
</dbReference>
<evidence type="ECO:0000256" key="1">
    <source>
        <dbReference type="SAM" id="MobiDB-lite"/>
    </source>
</evidence>
<reference evidence="3 4" key="1">
    <citation type="submission" date="2019-12" db="EMBL/GenBank/DDBJ databases">
        <title>Maritimibacter sp. nov. sp. isolated from sea sand.</title>
        <authorList>
            <person name="Kim J."/>
            <person name="Jeong S.E."/>
            <person name="Jung H.S."/>
            <person name="Jeon C.O."/>
        </authorList>
    </citation>
    <scope>NUCLEOTIDE SEQUENCE [LARGE SCALE GENOMIC DNA]</scope>
    <source>
        <strain evidence="3 4">DP07</strain>
    </source>
</reference>
<dbReference type="InterPro" id="IPR009057">
    <property type="entry name" value="Homeodomain-like_sf"/>
</dbReference>
<comment type="caution">
    <text evidence="3">The sequence shown here is derived from an EMBL/GenBank/DDBJ whole genome shotgun (WGS) entry which is preliminary data.</text>
</comment>